<dbReference type="KEGG" id="esj:SJ05684_c21700"/>
<protein>
    <submittedName>
        <fullName evidence="1">Uncharacterized protein</fullName>
    </submittedName>
</protein>
<organism evidence="1 2">
    <name type="scientific">Sinorhizobium sojae CCBAU 05684</name>
    <dbReference type="NCBI Taxonomy" id="716928"/>
    <lineage>
        <taxon>Bacteria</taxon>
        <taxon>Pseudomonadati</taxon>
        <taxon>Pseudomonadota</taxon>
        <taxon>Alphaproteobacteria</taxon>
        <taxon>Hyphomicrobiales</taxon>
        <taxon>Rhizobiaceae</taxon>
        <taxon>Sinorhizobium/Ensifer group</taxon>
        <taxon>Sinorhizobium</taxon>
    </lineage>
</organism>
<evidence type="ECO:0000313" key="2">
    <source>
        <dbReference type="Proteomes" id="UP000217211"/>
    </source>
</evidence>
<dbReference type="AlphaFoldDB" id="A0A249PCG4"/>
<gene>
    <name evidence="1" type="ORF">SJ05684_c21700</name>
</gene>
<reference evidence="1 2" key="1">
    <citation type="submission" date="2017-08" db="EMBL/GenBank/DDBJ databases">
        <title>Multipartite genome sequences of Sinorhizobium species nodulating soybeans.</title>
        <authorList>
            <person name="Tian C.F."/>
        </authorList>
    </citation>
    <scope>NUCLEOTIDE SEQUENCE [LARGE SCALE GENOMIC DNA]</scope>
    <source>
        <strain evidence="1 2">CCBAU 05684</strain>
    </source>
</reference>
<dbReference type="Proteomes" id="UP000217211">
    <property type="component" value="Chromosome"/>
</dbReference>
<dbReference type="STRING" id="716928.GCA_000261485_00305"/>
<sequence length="76" mass="8727">MELVRIDGELIANVLLIGGEKGKALREIIPAQKHFCEFLKHEGFTKLVGTPRKEFHNILKAQGFEEEQKELVKRLN</sequence>
<name>A0A249PCG4_9HYPH</name>
<keyword evidence="2" id="KW-1185">Reference proteome</keyword>
<dbReference type="EMBL" id="CP023067">
    <property type="protein sequence ID" value="ASY63611.1"/>
    <property type="molecule type" value="Genomic_DNA"/>
</dbReference>
<accession>A0A249PCG4</accession>
<evidence type="ECO:0000313" key="1">
    <source>
        <dbReference type="EMBL" id="ASY63611.1"/>
    </source>
</evidence>
<proteinExistence type="predicted"/>